<evidence type="ECO:0000313" key="2">
    <source>
        <dbReference type="Proteomes" id="UP000184603"/>
    </source>
</evidence>
<organism evidence="1 2">
    <name type="scientific">Desulfopila aestuarii DSM 18488</name>
    <dbReference type="NCBI Taxonomy" id="1121416"/>
    <lineage>
        <taxon>Bacteria</taxon>
        <taxon>Pseudomonadati</taxon>
        <taxon>Thermodesulfobacteriota</taxon>
        <taxon>Desulfobulbia</taxon>
        <taxon>Desulfobulbales</taxon>
        <taxon>Desulfocapsaceae</taxon>
        <taxon>Desulfopila</taxon>
    </lineage>
</organism>
<dbReference type="EMBL" id="FRFE01000023">
    <property type="protein sequence ID" value="SHO51105.1"/>
    <property type="molecule type" value="Genomic_DNA"/>
</dbReference>
<dbReference type="RefSeq" id="WP_073615285.1">
    <property type="nucleotide sequence ID" value="NZ_FRFE01000023.1"/>
</dbReference>
<keyword evidence="2" id="KW-1185">Reference proteome</keyword>
<dbReference type="Proteomes" id="UP000184603">
    <property type="component" value="Unassembled WGS sequence"/>
</dbReference>
<gene>
    <name evidence="1" type="ORF">SAMN02745220_03842</name>
</gene>
<sequence>MACRGRNRLVMRADISGAFLGIQTRSASPTITSNSLTIPESMGVFDIDSIMLIALIKQIPTEGLFFSGNDIRQSTKIYIGPGLIQKARGLFL</sequence>
<name>A0A1M7YEN1_9BACT</name>
<protein>
    <submittedName>
        <fullName evidence="1">Methylenetetrahydrofolate reductase (NADPH)</fullName>
    </submittedName>
</protein>
<evidence type="ECO:0000313" key="1">
    <source>
        <dbReference type="EMBL" id="SHO51105.1"/>
    </source>
</evidence>
<reference evidence="1 2" key="1">
    <citation type="submission" date="2016-12" db="EMBL/GenBank/DDBJ databases">
        <authorList>
            <person name="Song W.-J."/>
            <person name="Kurnit D.M."/>
        </authorList>
    </citation>
    <scope>NUCLEOTIDE SEQUENCE [LARGE SCALE GENOMIC DNA]</scope>
    <source>
        <strain evidence="1 2">DSM 18488</strain>
    </source>
</reference>
<dbReference type="AlphaFoldDB" id="A0A1M7YEN1"/>
<proteinExistence type="predicted"/>
<dbReference type="STRING" id="1121416.SAMN02745220_03842"/>
<accession>A0A1M7YEN1</accession>